<organism evidence="9 10">
    <name type="scientific">Rhodococcus ruber</name>
    <dbReference type="NCBI Taxonomy" id="1830"/>
    <lineage>
        <taxon>Bacteria</taxon>
        <taxon>Bacillati</taxon>
        <taxon>Actinomycetota</taxon>
        <taxon>Actinomycetes</taxon>
        <taxon>Mycobacteriales</taxon>
        <taxon>Nocardiaceae</taxon>
        <taxon>Rhodococcus</taxon>
    </lineage>
</organism>
<dbReference type="InterPro" id="IPR003838">
    <property type="entry name" value="ABC3_permease_C"/>
</dbReference>
<comment type="similarity">
    <text evidence="6">Belongs to the ABC-4 integral membrane protein family.</text>
</comment>
<feature type="transmembrane region" description="Helical" evidence="7">
    <location>
        <begin position="280"/>
        <end position="305"/>
    </location>
</feature>
<dbReference type="Proteomes" id="UP001081071">
    <property type="component" value="Unassembled WGS sequence"/>
</dbReference>
<dbReference type="EMBL" id="JAPWIJ010000002">
    <property type="protein sequence ID" value="MCZ4517834.1"/>
    <property type="molecule type" value="Genomic_DNA"/>
</dbReference>
<reference evidence="9" key="1">
    <citation type="submission" date="2022-12" db="EMBL/GenBank/DDBJ databases">
        <authorList>
            <person name="Krivoruchko A.V."/>
            <person name="Elkin A."/>
        </authorList>
    </citation>
    <scope>NUCLEOTIDE SEQUENCE</scope>
    <source>
        <strain evidence="9">IEGM 1391</strain>
    </source>
</reference>
<evidence type="ECO:0000256" key="3">
    <source>
        <dbReference type="ARBA" id="ARBA00022692"/>
    </source>
</evidence>
<keyword evidence="4 7" id="KW-1133">Transmembrane helix</keyword>
<dbReference type="Pfam" id="PF02687">
    <property type="entry name" value="FtsX"/>
    <property type="match status" value="2"/>
</dbReference>
<dbReference type="PANTHER" id="PTHR30572:SF4">
    <property type="entry name" value="ABC TRANSPORTER PERMEASE YTRF"/>
    <property type="match status" value="1"/>
</dbReference>
<evidence type="ECO:0000256" key="7">
    <source>
        <dbReference type="SAM" id="Phobius"/>
    </source>
</evidence>
<evidence type="ECO:0000256" key="1">
    <source>
        <dbReference type="ARBA" id="ARBA00004651"/>
    </source>
</evidence>
<feature type="transmembrane region" description="Helical" evidence="7">
    <location>
        <begin position="35"/>
        <end position="56"/>
    </location>
</feature>
<dbReference type="InterPro" id="IPR050250">
    <property type="entry name" value="Macrolide_Exporter_MacB"/>
</dbReference>
<evidence type="ECO:0000256" key="2">
    <source>
        <dbReference type="ARBA" id="ARBA00022475"/>
    </source>
</evidence>
<feature type="domain" description="ABC3 transporter permease C-terminal" evidence="8">
    <location>
        <begin position="284"/>
        <end position="404"/>
    </location>
</feature>
<feature type="transmembrane region" description="Helical" evidence="7">
    <location>
        <begin position="377"/>
        <end position="395"/>
    </location>
</feature>
<evidence type="ECO:0000256" key="6">
    <source>
        <dbReference type="ARBA" id="ARBA00038076"/>
    </source>
</evidence>
<feature type="transmembrane region" description="Helical" evidence="7">
    <location>
        <begin position="706"/>
        <end position="727"/>
    </location>
</feature>
<dbReference type="PANTHER" id="PTHR30572">
    <property type="entry name" value="MEMBRANE COMPONENT OF TRANSPORTER-RELATED"/>
    <property type="match status" value="1"/>
</dbReference>
<name>A0ABT4MAU1_9NOCA</name>
<keyword evidence="2" id="KW-1003">Cell membrane</keyword>
<keyword evidence="3 7" id="KW-0812">Transmembrane</keyword>
<accession>A0ABT4MAU1</accession>
<feature type="transmembrane region" description="Helical" evidence="7">
    <location>
        <begin position="423"/>
        <end position="443"/>
    </location>
</feature>
<sequence length="832" mass="85328">MISRRSKHTGAQSRFGRGAAASLALANVRTRWTSFVGAFMAVCLGVGLITMTLLVWGSSGAQVPPRVEGTDMFAVPQQASNESGTAADSRPWSVEESNQLAQQLSEVDGVEQPVQDRAFFAQATRDGAPIAAGDEALSAGHGWSSAALAPYPLVTGAAPRSDDQVVLDSSLGFSVGQQVSILFTEGPRQMQVSGTVDTSTAGDAESFAERGVFVTDEVAARQAPGVTAIGLQLTPDASASVVKDAAAAVVGDRGKIVSGEERSLLEPAYPARERFLAVQLVTAMALLGCFVSMFVVSSTFAFNVAERRREMGLLRNVGGLPSQVRGMVLGEALITGVAGGVVGAAIGVAAAPLMAIVLQRIDVAPRGYEIEFSVAPMFGAIVAGVVVAVAGAWAASNRSAKIPPMEALRSAAAPASGMSRGRWIGGLAAVSVGVVVIVVAGAASADTRIYSAMAATMALTVAATLLAPVVIGPIVRVVTWPVRRVRGAGAMLVRAELINSTSRTAALAAPVIATVAFAVLISGYVATSATAYPLEAAEPLEGQSIVWPVDKPGLTDEEVAQASRAGVVRAALPTRVFVEPDGKPQTVLDGVGWLDEGDQGPENAVVSTLLADKFGWTQGQTIDVGFRDGESEQLTIVAVRDIDASMAGFDLSRDTVRKHDPGSLAEAVFVPQADAPTSLGSGATVYDAFDYAAADYERDSWLMRQFSLVLIILAVGYTAIAVANTAAMSAQGRRGQFAALKLAGGTSRQIVKGVAAESAITVGVGVILGLLVSLPALAAIASGFSASVGRAVSAQVNPTVVATSITACLVLSIGAGTLTAARSLRRSTELAV</sequence>
<proteinExistence type="inferred from homology"/>
<dbReference type="RefSeq" id="WP_269602500.1">
    <property type="nucleotide sequence ID" value="NZ_JAPWIJ010000002.1"/>
</dbReference>
<feature type="transmembrane region" description="Helical" evidence="7">
    <location>
        <begin position="758"/>
        <end position="780"/>
    </location>
</feature>
<evidence type="ECO:0000259" key="8">
    <source>
        <dbReference type="Pfam" id="PF02687"/>
    </source>
</evidence>
<evidence type="ECO:0000256" key="4">
    <source>
        <dbReference type="ARBA" id="ARBA00022989"/>
    </source>
</evidence>
<feature type="transmembrane region" description="Helical" evidence="7">
    <location>
        <begin position="332"/>
        <end position="357"/>
    </location>
</feature>
<comment type="caution">
    <text evidence="9">The sequence shown here is derived from an EMBL/GenBank/DDBJ whole genome shotgun (WGS) entry which is preliminary data.</text>
</comment>
<feature type="transmembrane region" description="Helical" evidence="7">
    <location>
        <begin position="449"/>
        <end position="475"/>
    </location>
</feature>
<evidence type="ECO:0000313" key="9">
    <source>
        <dbReference type="EMBL" id="MCZ4517834.1"/>
    </source>
</evidence>
<protein>
    <submittedName>
        <fullName evidence="9">ABC transporter permease</fullName>
    </submittedName>
</protein>
<feature type="transmembrane region" description="Helical" evidence="7">
    <location>
        <begin position="800"/>
        <end position="821"/>
    </location>
</feature>
<feature type="transmembrane region" description="Helical" evidence="7">
    <location>
        <begin position="504"/>
        <end position="526"/>
    </location>
</feature>
<keyword evidence="5 7" id="KW-0472">Membrane</keyword>
<feature type="domain" description="ABC3 transporter permease C-terminal" evidence="8">
    <location>
        <begin position="709"/>
        <end position="826"/>
    </location>
</feature>
<comment type="subcellular location">
    <subcellularLocation>
        <location evidence="1">Cell membrane</location>
        <topology evidence="1">Multi-pass membrane protein</topology>
    </subcellularLocation>
</comment>
<gene>
    <name evidence="9" type="ORF">O4220_04835</name>
</gene>
<evidence type="ECO:0000313" key="10">
    <source>
        <dbReference type="Proteomes" id="UP001081071"/>
    </source>
</evidence>
<keyword evidence="10" id="KW-1185">Reference proteome</keyword>
<evidence type="ECO:0000256" key="5">
    <source>
        <dbReference type="ARBA" id="ARBA00023136"/>
    </source>
</evidence>